<sequence>MSTVQSLEVRLGDLRVGYLTHYPDEKTVFVVSDDFLDLGSSRPILTLSMARPGDEAQTRTLLRDERHKSASVKAPPFFSNLLPEGGLRSRIAQRLKVHEDREFLLLAALGYDLPGAVVLVPTDTPDHLRLKRGLPLSSAAEELAELKFSLGGMQMKFSMLRQGKRYTLNTGGSLGNYIVKPPSGDFEALPQVEAATMETARAVGIDVPEVALLPPQQIDGLPDMSGYRQGEPFYAIWRFDRPEGGRRHVEDFAQVFNLRPTQKYGRVNYDMIALTLLRYAGGLPDLKEMTRRLVLNVLLGNGDAHIKNWSLLYDDPKRPRLAPAYDLVSTVAYTTHDTSIALNMAGVKRFNMIGLDTFAALFTRIGLHDQVCEDLLDEVRSTARRVLDAWQAHFAAAGVPVHLTRKVEAHVLASKLHQA</sequence>
<dbReference type="NCBIfam" id="TIGR03071">
    <property type="entry name" value="couple_hipA"/>
    <property type="match status" value="1"/>
</dbReference>
<evidence type="ECO:0000313" key="7">
    <source>
        <dbReference type="Proteomes" id="UP001208935"/>
    </source>
</evidence>
<evidence type="ECO:0000256" key="2">
    <source>
        <dbReference type="ARBA" id="ARBA00022679"/>
    </source>
</evidence>
<feature type="domain" description="HipA N-terminal subdomain 1" evidence="5">
    <location>
        <begin position="7"/>
        <end position="119"/>
    </location>
</feature>
<dbReference type="Gene3D" id="1.10.1070.20">
    <property type="match status" value="1"/>
</dbReference>
<dbReference type="Proteomes" id="UP001208935">
    <property type="component" value="Unassembled WGS sequence"/>
</dbReference>
<dbReference type="InterPro" id="IPR052028">
    <property type="entry name" value="HipA_Ser/Thr_kinase"/>
</dbReference>
<feature type="domain" description="HipA-like C-terminal" evidence="4">
    <location>
        <begin position="148"/>
        <end position="384"/>
    </location>
</feature>
<keyword evidence="7" id="KW-1185">Reference proteome</keyword>
<accession>A0ABT3KQE2</accession>
<comment type="caution">
    <text evidence="6">The sequence shown here is derived from an EMBL/GenBank/DDBJ whole genome shotgun (WGS) entry which is preliminary data.</text>
</comment>
<evidence type="ECO:0000256" key="3">
    <source>
        <dbReference type="ARBA" id="ARBA00022777"/>
    </source>
</evidence>
<dbReference type="EMBL" id="QZCW01000001">
    <property type="protein sequence ID" value="MCW5320531.1"/>
    <property type="molecule type" value="Genomic_DNA"/>
</dbReference>
<evidence type="ECO:0000259" key="5">
    <source>
        <dbReference type="Pfam" id="PF13657"/>
    </source>
</evidence>
<evidence type="ECO:0000256" key="1">
    <source>
        <dbReference type="ARBA" id="ARBA00010164"/>
    </source>
</evidence>
<comment type="similarity">
    <text evidence="1">Belongs to the HipA Ser/Thr kinase family.</text>
</comment>
<dbReference type="RefSeq" id="WP_265281241.1">
    <property type="nucleotide sequence ID" value="NZ_QZCW01000001.1"/>
</dbReference>
<evidence type="ECO:0000313" key="6">
    <source>
        <dbReference type="EMBL" id="MCW5320531.1"/>
    </source>
</evidence>
<gene>
    <name evidence="6" type="ORF">D5039_04845</name>
</gene>
<dbReference type="InterPro" id="IPR012893">
    <property type="entry name" value="HipA-like_C"/>
</dbReference>
<organism evidence="6 7">
    <name type="scientific">Verminephrobacter aporrectodeae subsp. tuberculatae</name>
    <dbReference type="NCBI Taxonomy" id="1110392"/>
    <lineage>
        <taxon>Bacteria</taxon>
        <taxon>Pseudomonadati</taxon>
        <taxon>Pseudomonadota</taxon>
        <taxon>Betaproteobacteria</taxon>
        <taxon>Burkholderiales</taxon>
        <taxon>Comamonadaceae</taxon>
        <taxon>Verminephrobacter</taxon>
    </lineage>
</organism>
<proteinExistence type="inferred from homology"/>
<keyword evidence="3" id="KW-0418">Kinase</keyword>
<keyword evidence="2" id="KW-0808">Transferase</keyword>
<protein>
    <submittedName>
        <fullName evidence="6">Type II toxin-antitoxin system HipA family toxin</fullName>
    </submittedName>
</protein>
<evidence type="ECO:0000259" key="4">
    <source>
        <dbReference type="Pfam" id="PF07804"/>
    </source>
</evidence>
<reference evidence="7" key="1">
    <citation type="submission" date="2023-07" db="EMBL/GenBank/DDBJ databases">
        <title>Verminephrobacter genomes.</title>
        <authorList>
            <person name="Lund M.B."/>
        </authorList>
    </citation>
    <scope>NUCLEOTIDE SEQUENCE [LARGE SCALE GENOMIC DNA]</scope>
    <source>
        <strain evidence="7">AtM5-05</strain>
    </source>
</reference>
<dbReference type="Pfam" id="PF13657">
    <property type="entry name" value="Couple_hipA"/>
    <property type="match status" value="1"/>
</dbReference>
<dbReference type="PANTHER" id="PTHR37419:SF1">
    <property type="entry name" value="SERINE_THREONINE-PROTEIN KINASE TOXIN HIPA"/>
    <property type="match status" value="1"/>
</dbReference>
<dbReference type="PANTHER" id="PTHR37419">
    <property type="entry name" value="SERINE/THREONINE-PROTEIN KINASE TOXIN HIPA"/>
    <property type="match status" value="1"/>
</dbReference>
<dbReference type="InterPro" id="IPR017508">
    <property type="entry name" value="HipA_N1"/>
</dbReference>
<name>A0ABT3KQE2_9BURK</name>
<dbReference type="Pfam" id="PF07804">
    <property type="entry name" value="HipA_C"/>
    <property type="match status" value="1"/>
</dbReference>